<evidence type="ECO:0000259" key="5">
    <source>
        <dbReference type="PROSITE" id="PS51635"/>
    </source>
</evidence>
<accession>A0A1M5FCQ9</accession>
<feature type="short sequence motif" description="GXSXG" evidence="4">
    <location>
        <begin position="40"/>
        <end position="44"/>
    </location>
</feature>
<evidence type="ECO:0000256" key="4">
    <source>
        <dbReference type="PROSITE-ProRule" id="PRU01161"/>
    </source>
</evidence>
<dbReference type="OrthoDB" id="9802424at2"/>
<feature type="domain" description="PNPLA" evidence="5">
    <location>
        <begin position="9"/>
        <end position="176"/>
    </location>
</feature>
<dbReference type="PROSITE" id="PS51635">
    <property type="entry name" value="PNPLA"/>
    <property type="match status" value="1"/>
</dbReference>
<feature type="active site" description="Nucleophile" evidence="4">
    <location>
        <position position="42"/>
    </location>
</feature>
<dbReference type="Pfam" id="PF01734">
    <property type="entry name" value="Patatin"/>
    <property type="match status" value="1"/>
</dbReference>
<gene>
    <name evidence="6" type="ORF">SAMN05444405_11651</name>
</gene>
<evidence type="ECO:0000256" key="2">
    <source>
        <dbReference type="ARBA" id="ARBA00022963"/>
    </source>
</evidence>
<dbReference type="PANTHER" id="PTHR14226:SF25">
    <property type="entry name" value="PHOSPHOESTERASE"/>
    <property type="match status" value="1"/>
</dbReference>
<feature type="short sequence motif" description="GXGXXG" evidence="4">
    <location>
        <begin position="13"/>
        <end position="18"/>
    </location>
</feature>
<protein>
    <submittedName>
        <fullName evidence="6">Predicted phospholipase, patatin/cPLA2 family</fullName>
    </submittedName>
</protein>
<sequence>MTIDNNTGLVLEGGGMRGVFTCGVLDYFMDHNIRFPYTIGVSAGACNGLSYISRQRGRAKYSNIDLLDKYHYIGLKHLLKKRNIMDYDLLFGEFPERILPYDYDAYFSSPDRFVMVTTNCETGEANYFEEKKDKQRVLDICKASSSLPFVCPIVYVDGVPMLDGGIVDSIPLLRAVEDGYQNNVVVLTRNRGYRKEAKDHKIPSIIYRKYPNIREALSRRCAVYNEQLEMVERMEDEGQITVIRPEKPIVVDRIEKDVMKLTDLYNEGYACAGKIMHSVAQNIHPTI</sequence>
<dbReference type="Proteomes" id="UP000184509">
    <property type="component" value="Unassembled WGS sequence"/>
</dbReference>
<dbReference type="AlphaFoldDB" id="A0A1M5FCQ9"/>
<dbReference type="InterPro" id="IPR050301">
    <property type="entry name" value="NTE"/>
</dbReference>
<dbReference type="PANTHER" id="PTHR14226">
    <property type="entry name" value="NEUROPATHY TARGET ESTERASE/SWISS CHEESE D.MELANOGASTER"/>
    <property type="match status" value="1"/>
</dbReference>
<keyword evidence="7" id="KW-1185">Reference proteome</keyword>
<dbReference type="CDD" id="cd07208">
    <property type="entry name" value="Pat_hypo_Ecoli_yjju_like"/>
    <property type="match status" value="1"/>
</dbReference>
<feature type="active site" description="Proton acceptor" evidence="4">
    <location>
        <position position="163"/>
    </location>
</feature>
<organism evidence="6 7">
    <name type="scientific">Bacteroides luti</name>
    <dbReference type="NCBI Taxonomy" id="1297750"/>
    <lineage>
        <taxon>Bacteria</taxon>
        <taxon>Pseudomonadati</taxon>
        <taxon>Bacteroidota</taxon>
        <taxon>Bacteroidia</taxon>
        <taxon>Bacteroidales</taxon>
        <taxon>Bacteroidaceae</taxon>
        <taxon>Bacteroides</taxon>
    </lineage>
</organism>
<keyword evidence="2 4" id="KW-0442">Lipid degradation</keyword>
<evidence type="ECO:0000313" key="6">
    <source>
        <dbReference type="EMBL" id="SHF89314.1"/>
    </source>
</evidence>
<dbReference type="InterPro" id="IPR002641">
    <property type="entry name" value="PNPLA_dom"/>
</dbReference>
<dbReference type="Pfam" id="PF19890">
    <property type="entry name" value="DUF6363"/>
    <property type="match status" value="1"/>
</dbReference>
<dbReference type="Gene3D" id="3.40.1090.10">
    <property type="entry name" value="Cytosolic phospholipase A2 catalytic domain"/>
    <property type="match status" value="2"/>
</dbReference>
<dbReference type="RefSeq" id="WP_073403311.1">
    <property type="nucleotide sequence ID" value="NZ_FQTV01000016.1"/>
</dbReference>
<keyword evidence="1 4" id="KW-0378">Hydrolase</keyword>
<dbReference type="InterPro" id="IPR037483">
    <property type="entry name" value="YjjU-like"/>
</dbReference>
<dbReference type="InterPro" id="IPR016035">
    <property type="entry name" value="Acyl_Trfase/lysoPLipase"/>
</dbReference>
<dbReference type="EMBL" id="FQTV01000016">
    <property type="protein sequence ID" value="SHF89314.1"/>
    <property type="molecule type" value="Genomic_DNA"/>
</dbReference>
<evidence type="ECO:0000256" key="3">
    <source>
        <dbReference type="ARBA" id="ARBA00023098"/>
    </source>
</evidence>
<dbReference type="STRING" id="1297750.SAMN05444405_11651"/>
<reference evidence="6 7" key="1">
    <citation type="submission" date="2016-11" db="EMBL/GenBank/DDBJ databases">
        <authorList>
            <person name="Jaros S."/>
            <person name="Januszkiewicz K."/>
            <person name="Wedrychowicz H."/>
        </authorList>
    </citation>
    <scope>NUCLEOTIDE SEQUENCE [LARGE SCALE GENOMIC DNA]</scope>
    <source>
        <strain evidence="6 7">DSM 26991</strain>
    </source>
</reference>
<proteinExistence type="predicted"/>
<keyword evidence="3 4" id="KW-0443">Lipid metabolism</keyword>
<evidence type="ECO:0000256" key="1">
    <source>
        <dbReference type="ARBA" id="ARBA00022801"/>
    </source>
</evidence>
<evidence type="ECO:0000313" key="7">
    <source>
        <dbReference type="Proteomes" id="UP000184509"/>
    </source>
</evidence>
<name>A0A1M5FCQ9_9BACE</name>
<feature type="short sequence motif" description="DGA/G" evidence="4">
    <location>
        <begin position="163"/>
        <end position="165"/>
    </location>
</feature>
<dbReference type="InterPro" id="IPR045943">
    <property type="entry name" value="DUF6363"/>
</dbReference>
<dbReference type="GO" id="GO:0016042">
    <property type="term" value="P:lipid catabolic process"/>
    <property type="evidence" value="ECO:0007669"/>
    <property type="project" value="UniProtKB-UniRule"/>
</dbReference>
<dbReference type="SUPFAM" id="SSF52151">
    <property type="entry name" value="FabD/lysophospholipase-like"/>
    <property type="match status" value="1"/>
</dbReference>
<dbReference type="GO" id="GO:0016787">
    <property type="term" value="F:hydrolase activity"/>
    <property type="evidence" value="ECO:0007669"/>
    <property type="project" value="UniProtKB-UniRule"/>
</dbReference>